<dbReference type="STRING" id="765257.A0A0C9Z5B5"/>
<sequence>MMGPTGSGKTNFINRLTGVEEERAAHQLKSHTQRVREFAVNMSKDRQYVFVDTPGFDDTDRSDRDILRLIAMWLEKKYRGNVTLSGIIYTHCITDNRMSGSVCKNLDMFARLCGDRAAGGVRLVTTMWDRAKNRELAENRVSQLEQNFWRPLIDAGARHERFEENSPRRAWEIINDLTGGEALLIQEELVDGGRKLNETTAGQTLYTQFQKLLQEQKE</sequence>
<dbReference type="SUPFAM" id="SSF52540">
    <property type="entry name" value="P-loop containing nucleoside triphosphate hydrolases"/>
    <property type="match status" value="1"/>
</dbReference>
<reference evidence="3" key="2">
    <citation type="submission" date="2015-01" db="EMBL/GenBank/DDBJ databases">
        <title>Evolutionary Origins and Diversification of the Mycorrhizal Mutualists.</title>
        <authorList>
            <consortium name="DOE Joint Genome Institute"/>
            <consortium name="Mycorrhizal Genomics Consortium"/>
            <person name="Kohler A."/>
            <person name="Kuo A."/>
            <person name="Nagy L.G."/>
            <person name="Floudas D."/>
            <person name="Copeland A."/>
            <person name="Barry K.W."/>
            <person name="Cichocki N."/>
            <person name="Veneault-Fourrey C."/>
            <person name="LaButti K."/>
            <person name="Lindquist E.A."/>
            <person name="Lipzen A."/>
            <person name="Lundell T."/>
            <person name="Morin E."/>
            <person name="Murat C."/>
            <person name="Riley R."/>
            <person name="Ohm R."/>
            <person name="Sun H."/>
            <person name="Tunlid A."/>
            <person name="Henrissat B."/>
            <person name="Grigoriev I.V."/>
            <person name="Hibbett D.S."/>
            <person name="Martin F."/>
        </authorList>
    </citation>
    <scope>NUCLEOTIDE SEQUENCE [LARGE SCALE GENOMIC DNA]</scope>
    <source>
        <strain evidence="3">441</strain>
    </source>
</reference>
<accession>A0A0C9Z5B5</accession>
<dbReference type="EMBL" id="KN833902">
    <property type="protein sequence ID" value="KIK15193.1"/>
    <property type="molecule type" value="Genomic_DNA"/>
</dbReference>
<evidence type="ECO:0000313" key="2">
    <source>
        <dbReference type="EMBL" id="KIK15193.1"/>
    </source>
</evidence>
<dbReference type="InterPro" id="IPR027417">
    <property type="entry name" value="P-loop_NTPase"/>
</dbReference>
<evidence type="ECO:0000259" key="1">
    <source>
        <dbReference type="Pfam" id="PF01926"/>
    </source>
</evidence>
<dbReference type="AlphaFoldDB" id="A0A0C9Z5B5"/>
<dbReference type="Gene3D" id="3.40.50.300">
    <property type="entry name" value="P-loop containing nucleotide triphosphate hydrolases"/>
    <property type="match status" value="1"/>
</dbReference>
<evidence type="ECO:0000313" key="3">
    <source>
        <dbReference type="Proteomes" id="UP000054018"/>
    </source>
</evidence>
<dbReference type="HOGENOM" id="CLU_018003_0_1_1"/>
<name>A0A0C9Z5B5_9AGAM</name>
<keyword evidence="3" id="KW-1185">Reference proteome</keyword>
<dbReference type="GO" id="GO:0005525">
    <property type="term" value="F:GTP binding"/>
    <property type="evidence" value="ECO:0007669"/>
    <property type="project" value="InterPro"/>
</dbReference>
<feature type="domain" description="G" evidence="1">
    <location>
        <begin position="2"/>
        <end position="61"/>
    </location>
</feature>
<dbReference type="InterPro" id="IPR006073">
    <property type="entry name" value="GTP-bd"/>
</dbReference>
<reference evidence="2 3" key="1">
    <citation type="submission" date="2014-04" db="EMBL/GenBank/DDBJ databases">
        <authorList>
            <consortium name="DOE Joint Genome Institute"/>
            <person name="Kuo A."/>
            <person name="Kohler A."/>
            <person name="Costa M.D."/>
            <person name="Nagy L.G."/>
            <person name="Floudas D."/>
            <person name="Copeland A."/>
            <person name="Barry K.W."/>
            <person name="Cichocki N."/>
            <person name="Veneault-Fourrey C."/>
            <person name="LaButti K."/>
            <person name="Lindquist E.A."/>
            <person name="Lipzen A."/>
            <person name="Lundell T."/>
            <person name="Morin E."/>
            <person name="Murat C."/>
            <person name="Sun H."/>
            <person name="Tunlid A."/>
            <person name="Henrissat B."/>
            <person name="Grigoriev I.V."/>
            <person name="Hibbett D.S."/>
            <person name="Martin F."/>
            <person name="Nordberg H.P."/>
            <person name="Cantor M.N."/>
            <person name="Hua S.X."/>
        </authorList>
    </citation>
    <scope>NUCLEOTIDE SEQUENCE [LARGE SCALE GENOMIC DNA]</scope>
    <source>
        <strain evidence="2 3">441</strain>
    </source>
</reference>
<dbReference type="Pfam" id="PF01926">
    <property type="entry name" value="MMR_HSR1"/>
    <property type="match status" value="1"/>
</dbReference>
<proteinExistence type="predicted"/>
<gene>
    <name evidence="2" type="ORF">PISMIDRAFT_55713</name>
</gene>
<feature type="non-terminal residue" evidence="2">
    <location>
        <position position="218"/>
    </location>
</feature>
<protein>
    <recommendedName>
        <fullName evidence="1">G domain-containing protein</fullName>
    </recommendedName>
</protein>
<organism evidence="2 3">
    <name type="scientific">Pisolithus microcarpus 441</name>
    <dbReference type="NCBI Taxonomy" id="765257"/>
    <lineage>
        <taxon>Eukaryota</taxon>
        <taxon>Fungi</taxon>
        <taxon>Dikarya</taxon>
        <taxon>Basidiomycota</taxon>
        <taxon>Agaricomycotina</taxon>
        <taxon>Agaricomycetes</taxon>
        <taxon>Agaricomycetidae</taxon>
        <taxon>Boletales</taxon>
        <taxon>Sclerodermatineae</taxon>
        <taxon>Pisolithaceae</taxon>
        <taxon>Pisolithus</taxon>
    </lineage>
</organism>
<dbReference type="OrthoDB" id="2629074at2759"/>
<dbReference type="Proteomes" id="UP000054018">
    <property type="component" value="Unassembled WGS sequence"/>
</dbReference>